<dbReference type="FunFam" id="3.40.710.10:FF:000005">
    <property type="entry name" value="Glutaminase"/>
    <property type="match status" value="1"/>
</dbReference>
<dbReference type="HAMAP" id="MF_00313">
    <property type="entry name" value="Glutaminase"/>
    <property type="match status" value="1"/>
</dbReference>
<organism evidence="8 9">
    <name type="scientific">Geodermatophilus normandii</name>
    <dbReference type="NCBI Taxonomy" id="1137989"/>
    <lineage>
        <taxon>Bacteria</taxon>
        <taxon>Bacillati</taxon>
        <taxon>Actinomycetota</taxon>
        <taxon>Actinomycetes</taxon>
        <taxon>Geodermatophilales</taxon>
        <taxon>Geodermatophilaceae</taxon>
        <taxon>Geodermatophilus</taxon>
    </lineage>
</organism>
<dbReference type="PANTHER" id="PTHR12544:SF29">
    <property type="entry name" value="GLUTAMINASE"/>
    <property type="match status" value="1"/>
</dbReference>
<dbReference type="EMBL" id="JAAGWE010000013">
    <property type="protein sequence ID" value="NEM06085.1"/>
    <property type="molecule type" value="Genomic_DNA"/>
</dbReference>
<keyword evidence="4 7" id="KW-0378">Hydrolase</keyword>
<dbReference type="InterPro" id="IPR015868">
    <property type="entry name" value="Glutaminase"/>
</dbReference>
<evidence type="ECO:0000256" key="5">
    <source>
        <dbReference type="ARBA" id="ARBA00049534"/>
    </source>
</evidence>
<accession>A0A6P0GFM5</accession>
<dbReference type="NCBIfam" id="TIGR03814">
    <property type="entry name" value="Gln_ase"/>
    <property type="match status" value="1"/>
</dbReference>
<dbReference type="Proteomes" id="UP000471126">
    <property type="component" value="Unassembled WGS sequence"/>
</dbReference>
<feature type="binding site" evidence="7">
    <location>
        <position position="253"/>
    </location>
    <ligand>
        <name>substrate</name>
    </ligand>
</feature>
<feature type="binding site" evidence="7">
    <location>
        <position position="77"/>
    </location>
    <ligand>
        <name>substrate</name>
    </ligand>
</feature>
<comment type="caution">
    <text evidence="8">The sequence shown here is derived from an EMBL/GenBank/DDBJ whole genome shotgun (WGS) entry which is preliminary data.</text>
</comment>
<name>A0A6P0GFM5_9ACTN</name>
<dbReference type="GO" id="GO:0004359">
    <property type="term" value="F:glutaminase activity"/>
    <property type="evidence" value="ECO:0007669"/>
    <property type="project" value="UniProtKB-UniRule"/>
</dbReference>
<dbReference type="EC" id="3.5.1.2" evidence="3 7"/>
<dbReference type="SUPFAM" id="SSF56601">
    <property type="entry name" value="beta-lactamase/transpeptidase-like"/>
    <property type="match status" value="1"/>
</dbReference>
<feature type="binding site" evidence="7">
    <location>
        <position position="177"/>
    </location>
    <ligand>
        <name>substrate</name>
    </ligand>
</feature>
<feature type="binding site" evidence="7">
    <location>
        <position position="271"/>
    </location>
    <ligand>
        <name>substrate</name>
    </ligand>
</feature>
<proteinExistence type="inferred from homology"/>
<evidence type="ECO:0000313" key="9">
    <source>
        <dbReference type="Proteomes" id="UP000471126"/>
    </source>
</evidence>
<feature type="binding site" evidence="7">
    <location>
        <position position="127"/>
    </location>
    <ligand>
        <name>substrate</name>
    </ligand>
</feature>
<gene>
    <name evidence="7 8" type="primary">glsA</name>
    <name evidence="8" type="ORF">GCU54_08645</name>
</gene>
<dbReference type="PANTHER" id="PTHR12544">
    <property type="entry name" value="GLUTAMINASE"/>
    <property type="match status" value="1"/>
</dbReference>
<evidence type="ECO:0000256" key="6">
    <source>
        <dbReference type="ARBA" id="ARBA00070405"/>
    </source>
</evidence>
<comment type="similarity">
    <text evidence="1 7">Belongs to the glutaminase family.</text>
</comment>
<evidence type="ECO:0000313" key="8">
    <source>
        <dbReference type="EMBL" id="NEM06085.1"/>
    </source>
</evidence>
<dbReference type="GO" id="GO:0006537">
    <property type="term" value="P:glutamate biosynthetic process"/>
    <property type="evidence" value="ECO:0007669"/>
    <property type="project" value="TreeGrafter"/>
</dbReference>
<sequence length="317" mass="33497">MSSPPVPPSAPDETSDLEAVLAEVADRSRHLAEEGEVQEQPEELPSAESARFALALADLDGAEHVSGDADVGFAVQSVVKVFALTAALQLVGEELFERVGREPSGDPFNSLIQLEHEEGVPRNPFINAGALLICDVLLEAADDPYGAVAGLLGDLAGEEATVNHTALDAERESSSLNRAMGHLMQSFGNVHHPVDDVVELYVRLCSLTVTTRTLARAARFLANDGVNPRTGSPVLSEPLARRVNALMLTCGTYDAAGQFAYDLGFPCKSGVAGAVMGDVPGRFGVCAWSPPLDEKGNSRAGRAALHLLSERLHLSLL</sequence>
<dbReference type="Pfam" id="PF04960">
    <property type="entry name" value="Glutaminase"/>
    <property type="match status" value="1"/>
</dbReference>
<dbReference type="GO" id="GO:0006543">
    <property type="term" value="P:L-glutamine catabolic process"/>
    <property type="evidence" value="ECO:0007669"/>
    <property type="project" value="TreeGrafter"/>
</dbReference>
<dbReference type="RefSeq" id="WP_163476255.1">
    <property type="nucleotide sequence ID" value="NZ_JAAGWE010000013.1"/>
</dbReference>
<keyword evidence="7" id="KW-0007">Acetylation</keyword>
<dbReference type="Gene3D" id="3.40.710.10">
    <property type="entry name" value="DD-peptidase/beta-lactamase superfamily"/>
    <property type="match status" value="1"/>
</dbReference>
<evidence type="ECO:0000256" key="2">
    <source>
        <dbReference type="ARBA" id="ARBA00011881"/>
    </source>
</evidence>
<dbReference type="InterPro" id="IPR012338">
    <property type="entry name" value="Beta-lactam/transpept-like"/>
</dbReference>
<feature type="binding site" evidence="7">
    <location>
        <position position="170"/>
    </location>
    <ligand>
        <name>substrate</name>
    </ligand>
</feature>
<evidence type="ECO:0000256" key="1">
    <source>
        <dbReference type="ARBA" id="ARBA00011076"/>
    </source>
</evidence>
<feature type="binding site" evidence="7">
    <location>
        <position position="201"/>
    </location>
    <ligand>
        <name>substrate</name>
    </ligand>
</feature>
<evidence type="ECO:0000256" key="4">
    <source>
        <dbReference type="ARBA" id="ARBA00022801"/>
    </source>
</evidence>
<protein>
    <recommendedName>
        <fullName evidence="6 7">Glutaminase</fullName>
        <ecNumber evidence="3 7">3.5.1.2</ecNumber>
    </recommendedName>
</protein>
<reference evidence="8 9" key="1">
    <citation type="submission" date="2019-12" db="EMBL/GenBank/DDBJ databases">
        <title>WGS of CPCC 203550 I12A-02606.</title>
        <authorList>
            <person name="Jiang Z."/>
        </authorList>
    </citation>
    <scope>NUCLEOTIDE SEQUENCE [LARGE SCALE GENOMIC DNA]</scope>
    <source>
        <strain evidence="8 9">I12A-02606</strain>
    </source>
</reference>
<comment type="subunit">
    <text evidence="2 7">Homotetramer.</text>
</comment>
<evidence type="ECO:0000256" key="7">
    <source>
        <dbReference type="HAMAP-Rule" id="MF_00313"/>
    </source>
</evidence>
<dbReference type="AlphaFoldDB" id="A0A6P0GFM5"/>
<comment type="catalytic activity">
    <reaction evidence="5 7">
        <text>L-glutamine + H2O = L-glutamate + NH4(+)</text>
        <dbReference type="Rhea" id="RHEA:15889"/>
        <dbReference type="ChEBI" id="CHEBI:15377"/>
        <dbReference type="ChEBI" id="CHEBI:28938"/>
        <dbReference type="ChEBI" id="CHEBI:29985"/>
        <dbReference type="ChEBI" id="CHEBI:58359"/>
        <dbReference type="EC" id="3.5.1.2"/>
    </reaction>
</comment>
<evidence type="ECO:0000256" key="3">
    <source>
        <dbReference type="ARBA" id="ARBA00012918"/>
    </source>
</evidence>